<comment type="caution">
    <text evidence="2">The sequence shown here is derived from an EMBL/GenBank/DDBJ whole genome shotgun (WGS) entry which is preliminary data.</text>
</comment>
<evidence type="ECO:0000256" key="1">
    <source>
        <dbReference type="SAM" id="MobiDB-lite"/>
    </source>
</evidence>
<organism evidence="2 3">
    <name type="scientific">Trichomalopsis sarcophagae</name>
    <dbReference type="NCBI Taxonomy" id="543379"/>
    <lineage>
        <taxon>Eukaryota</taxon>
        <taxon>Metazoa</taxon>
        <taxon>Ecdysozoa</taxon>
        <taxon>Arthropoda</taxon>
        <taxon>Hexapoda</taxon>
        <taxon>Insecta</taxon>
        <taxon>Pterygota</taxon>
        <taxon>Neoptera</taxon>
        <taxon>Endopterygota</taxon>
        <taxon>Hymenoptera</taxon>
        <taxon>Apocrita</taxon>
        <taxon>Proctotrupomorpha</taxon>
        <taxon>Chalcidoidea</taxon>
        <taxon>Pteromalidae</taxon>
        <taxon>Pteromalinae</taxon>
        <taxon>Trichomalopsis</taxon>
    </lineage>
</organism>
<feature type="region of interest" description="Disordered" evidence="1">
    <location>
        <begin position="71"/>
        <end position="125"/>
    </location>
</feature>
<dbReference type="EMBL" id="NNAY01003936">
    <property type="protein sequence ID" value="OXU18627.1"/>
    <property type="molecule type" value="Genomic_DNA"/>
</dbReference>
<sequence length="174" mass="19115">MSRANQRGPMRCLLSSRTGSQSEASKKRGPDDQERRASARTSGEIVAHRRFVRVTCVHLCLSTRGRRLEEIGQPVRHHHPKDPSSQQHRRGRAEAASCHQVREESTGSLKRGERVRTPPGPDGSWRLRLSHADVAGCSGPLDDGDELAGLLPLVRMVAGSSGRCHFLVPTMTVS</sequence>
<gene>
    <name evidence="2" type="ORF">TSAR_008128</name>
</gene>
<feature type="region of interest" description="Disordered" evidence="1">
    <location>
        <begin position="1"/>
        <end position="42"/>
    </location>
</feature>
<feature type="compositionally biased region" description="Basic and acidic residues" evidence="1">
    <location>
        <begin position="100"/>
        <end position="116"/>
    </location>
</feature>
<evidence type="ECO:0000313" key="3">
    <source>
        <dbReference type="Proteomes" id="UP000215335"/>
    </source>
</evidence>
<reference evidence="2 3" key="1">
    <citation type="journal article" date="2017" name="Curr. Biol.">
        <title>The Evolution of Venom by Co-option of Single-Copy Genes.</title>
        <authorList>
            <person name="Martinson E.O."/>
            <person name="Mrinalini"/>
            <person name="Kelkar Y.D."/>
            <person name="Chang C.H."/>
            <person name="Werren J.H."/>
        </authorList>
    </citation>
    <scope>NUCLEOTIDE SEQUENCE [LARGE SCALE GENOMIC DNA]</scope>
    <source>
        <strain evidence="2 3">Alberta</strain>
        <tissue evidence="2">Whole body</tissue>
    </source>
</reference>
<evidence type="ECO:0000313" key="2">
    <source>
        <dbReference type="EMBL" id="OXU18627.1"/>
    </source>
</evidence>
<dbReference type="Proteomes" id="UP000215335">
    <property type="component" value="Unassembled WGS sequence"/>
</dbReference>
<keyword evidence="3" id="KW-1185">Reference proteome</keyword>
<protein>
    <submittedName>
        <fullName evidence="2">Uncharacterized protein</fullName>
    </submittedName>
</protein>
<feature type="compositionally biased region" description="Basic and acidic residues" evidence="1">
    <location>
        <begin position="24"/>
        <end position="37"/>
    </location>
</feature>
<proteinExistence type="predicted"/>
<dbReference type="AlphaFoldDB" id="A0A232EJU9"/>
<accession>A0A232EJU9</accession>
<name>A0A232EJU9_9HYME</name>